<dbReference type="SUPFAM" id="SSF48371">
    <property type="entry name" value="ARM repeat"/>
    <property type="match status" value="1"/>
</dbReference>
<dbReference type="Gene3D" id="1.10.10.60">
    <property type="entry name" value="Homeodomain-like"/>
    <property type="match status" value="1"/>
</dbReference>
<proteinExistence type="predicted"/>
<protein>
    <recommendedName>
        <fullName evidence="3">Homeodomain phBC6A51-type domain-containing protein</fullName>
    </recommendedName>
</protein>
<dbReference type="Proteomes" id="UP001596112">
    <property type="component" value="Unassembled WGS sequence"/>
</dbReference>
<dbReference type="InterPro" id="IPR016024">
    <property type="entry name" value="ARM-type_fold"/>
</dbReference>
<gene>
    <name evidence="1" type="ORF">ACFQGO_37805</name>
</gene>
<organism evidence="1 2">
    <name type="scientific">Streptomyces heilongjiangensis</name>
    <dbReference type="NCBI Taxonomy" id="945052"/>
    <lineage>
        <taxon>Bacteria</taxon>
        <taxon>Bacillati</taxon>
        <taxon>Actinomycetota</taxon>
        <taxon>Actinomycetes</taxon>
        <taxon>Kitasatosporales</taxon>
        <taxon>Streptomycetaceae</taxon>
        <taxon>Streptomyces</taxon>
    </lineage>
</organism>
<evidence type="ECO:0008006" key="3">
    <source>
        <dbReference type="Google" id="ProtNLM"/>
    </source>
</evidence>
<evidence type="ECO:0000313" key="1">
    <source>
        <dbReference type="EMBL" id="MFC5813191.1"/>
    </source>
</evidence>
<accession>A0ABW1BK69</accession>
<evidence type="ECO:0000313" key="2">
    <source>
        <dbReference type="Proteomes" id="UP001596112"/>
    </source>
</evidence>
<keyword evidence="2" id="KW-1185">Reference proteome</keyword>
<dbReference type="EMBL" id="JBHSNZ010000055">
    <property type="protein sequence ID" value="MFC5813191.1"/>
    <property type="molecule type" value="Genomic_DNA"/>
</dbReference>
<dbReference type="RefSeq" id="WP_272173132.1">
    <property type="nucleotide sequence ID" value="NZ_JAQOSL010000081.1"/>
</dbReference>
<reference evidence="2" key="1">
    <citation type="journal article" date="2019" name="Int. J. Syst. Evol. Microbiol.">
        <title>The Global Catalogue of Microorganisms (GCM) 10K type strain sequencing project: providing services to taxonomists for standard genome sequencing and annotation.</title>
        <authorList>
            <consortium name="The Broad Institute Genomics Platform"/>
            <consortium name="The Broad Institute Genome Sequencing Center for Infectious Disease"/>
            <person name="Wu L."/>
            <person name="Ma J."/>
        </authorList>
    </citation>
    <scope>NUCLEOTIDE SEQUENCE [LARGE SCALE GENOMIC DNA]</scope>
    <source>
        <strain evidence="2">JCM 9918</strain>
    </source>
</reference>
<comment type="caution">
    <text evidence="1">The sequence shown here is derived from an EMBL/GenBank/DDBJ whole genome shotgun (WGS) entry which is preliminary data.</text>
</comment>
<sequence length="129" mass="13636">MARNDLTDLDAKAQAVILLARGTNSDKVGETVGVSGRTIRRWAEAPEFKAEVEAARRALLDEAVRALAAASRDAIATLHAALTDDSPNVRVRAASVLLSSLPSLTEHLELSERIAALEAAIDPEGRNAA</sequence>
<name>A0ABW1BK69_9ACTN</name>